<dbReference type="EMBL" id="CAXIEN010000432">
    <property type="protein sequence ID" value="CAL1297613.1"/>
    <property type="molecule type" value="Genomic_DNA"/>
</dbReference>
<feature type="DNA-binding region" description="Fork-head" evidence="4">
    <location>
        <begin position="204"/>
        <end position="298"/>
    </location>
</feature>
<evidence type="ECO:0000256" key="2">
    <source>
        <dbReference type="ARBA" id="ARBA00023125"/>
    </source>
</evidence>
<proteinExistence type="predicted"/>
<dbReference type="InterPro" id="IPR036388">
    <property type="entry name" value="WH-like_DNA-bd_sf"/>
</dbReference>
<dbReference type="PANTHER" id="PTHR46262:SF2">
    <property type="entry name" value="FORKHEAD BOX PROTEIN BINIOU"/>
    <property type="match status" value="1"/>
</dbReference>
<dbReference type="GO" id="GO:0000978">
    <property type="term" value="F:RNA polymerase II cis-regulatory region sequence-specific DNA binding"/>
    <property type="evidence" value="ECO:0007669"/>
    <property type="project" value="TreeGrafter"/>
</dbReference>
<dbReference type="InterPro" id="IPR001766">
    <property type="entry name" value="Fork_head_dom"/>
</dbReference>
<comment type="subcellular location">
    <subcellularLocation>
        <location evidence="1 4">Nucleus</location>
    </subcellularLocation>
</comment>
<reference evidence="7 8" key="1">
    <citation type="submission" date="2024-04" db="EMBL/GenBank/DDBJ databases">
        <authorList>
            <person name="Rising A."/>
            <person name="Reimegard J."/>
            <person name="Sonavane S."/>
            <person name="Akerstrom W."/>
            <person name="Nylinder S."/>
            <person name="Hedman E."/>
            <person name="Kallberg Y."/>
        </authorList>
    </citation>
    <scope>NUCLEOTIDE SEQUENCE [LARGE SCALE GENOMIC DNA]</scope>
</reference>
<keyword evidence="3 4" id="KW-0539">Nucleus</keyword>
<evidence type="ECO:0000313" key="8">
    <source>
        <dbReference type="Proteomes" id="UP001497382"/>
    </source>
</evidence>
<feature type="compositionally biased region" description="Basic and acidic residues" evidence="5">
    <location>
        <begin position="158"/>
        <end position="191"/>
    </location>
</feature>
<evidence type="ECO:0000256" key="5">
    <source>
        <dbReference type="SAM" id="MobiDB-lite"/>
    </source>
</evidence>
<dbReference type="FunFam" id="1.10.10.10:FF:000071">
    <property type="entry name" value="Forkhead box F1"/>
    <property type="match status" value="1"/>
</dbReference>
<dbReference type="SUPFAM" id="SSF46785">
    <property type="entry name" value="Winged helix' DNA-binding domain"/>
    <property type="match status" value="1"/>
</dbReference>
<dbReference type="PROSITE" id="PS00657">
    <property type="entry name" value="FORK_HEAD_1"/>
    <property type="match status" value="1"/>
</dbReference>
<dbReference type="Proteomes" id="UP001497382">
    <property type="component" value="Unassembled WGS sequence"/>
</dbReference>
<dbReference type="PROSITE" id="PS50039">
    <property type="entry name" value="FORK_HEAD_3"/>
    <property type="match status" value="1"/>
</dbReference>
<dbReference type="AlphaFoldDB" id="A0AAV2BNH8"/>
<evidence type="ECO:0000256" key="4">
    <source>
        <dbReference type="PROSITE-ProRule" id="PRU00089"/>
    </source>
</evidence>
<dbReference type="InterPro" id="IPR036390">
    <property type="entry name" value="WH_DNA-bd_sf"/>
</dbReference>
<dbReference type="GO" id="GO:0009887">
    <property type="term" value="P:animal organ morphogenesis"/>
    <property type="evidence" value="ECO:0007669"/>
    <property type="project" value="TreeGrafter"/>
</dbReference>
<feature type="region of interest" description="Disordered" evidence="5">
    <location>
        <begin position="134"/>
        <end position="200"/>
    </location>
</feature>
<comment type="caution">
    <text evidence="7">The sequence shown here is derived from an EMBL/GenBank/DDBJ whole genome shotgun (WGS) entry which is preliminary data.</text>
</comment>
<accession>A0AAV2BNH8</accession>
<name>A0AAV2BNH8_9ARAC</name>
<dbReference type="SMART" id="SM00339">
    <property type="entry name" value="FH"/>
    <property type="match status" value="1"/>
</dbReference>
<feature type="compositionally biased region" description="Basic and acidic residues" evidence="5">
    <location>
        <begin position="139"/>
        <end position="150"/>
    </location>
</feature>
<gene>
    <name evidence="7" type="ORF">LARSCL_LOCUS20399</name>
</gene>
<dbReference type="PRINTS" id="PR00053">
    <property type="entry name" value="FORKHEAD"/>
</dbReference>
<dbReference type="GO" id="GO:0001710">
    <property type="term" value="P:mesodermal cell fate commitment"/>
    <property type="evidence" value="ECO:0007669"/>
    <property type="project" value="UniProtKB-ARBA"/>
</dbReference>
<dbReference type="Pfam" id="PF00250">
    <property type="entry name" value="Forkhead"/>
    <property type="match status" value="1"/>
</dbReference>
<dbReference type="PANTHER" id="PTHR46262">
    <property type="entry name" value="FORKHEAD BOX PROTEIN BINIOU"/>
    <property type="match status" value="1"/>
</dbReference>
<organism evidence="7 8">
    <name type="scientific">Larinioides sclopetarius</name>
    <dbReference type="NCBI Taxonomy" id="280406"/>
    <lineage>
        <taxon>Eukaryota</taxon>
        <taxon>Metazoa</taxon>
        <taxon>Ecdysozoa</taxon>
        <taxon>Arthropoda</taxon>
        <taxon>Chelicerata</taxon>
        <taxon>Arachnida</taxon>
        <taxon>Araneae</taxon>
        <taxon>Araneomorphae</taxon>
        <taxon>Entelegynae</taxon>
        <taxon>Araneoidea</taxon>
        <taxon>Araneidae</taxon>
        <taxon>Larinioides</taxon>
    </lineage>
</organism>
<evidence type="ECO:0000313" key="7">
    <source>
        <dbReference type="EMBL" id="CAL1297613.1"/>
    </source>
</evidence>
<dbReference type="InterPro" id="IPR018122">
    <property type="entry name" value="TF_fork_head_CS_1"/>
</dbReference>
<dbReference type="Gene3D" id="1.10.10.10">
    <property type="entry name" value="Winged helix-like DNA-binding domain superfamily/Winged helix DNA-binding domain"/>
    <property type="match status" value="1"/>
</dbReference>
<dbReference type="InterPro" id="IPR051770">
    <property type="entry name" value="Forkhead_box_regulator"/>
</dbReference>
<evidence type="ECO:0000259" key="6">
    <source>
        <dbReference type="PROSITE" id="PS50039"/>
    </source>
</evidence>
<keyword evidence="8" id="KW-1185">Reference proteome</keyword>
<evidence type="ECO:0000256" key="3">
    <source>
        <dbReference type="ARBA" id="ARBA00023242"/>
    </source>
</evidence>
<protein>
    <recommendedName>
        <fullName evidence="6">Fork-head domain-containing protein</fullName>
    </recommendedName>
</protein>
<keyword evidence="2 4" id="KW-0238">DNA-binding</keyword>
<dbReference type="PROSITE" id="PS00658">
    <property type="entry name" value="FORK_HEAD_2"/>
    <property type="match status" value="1"/>
</dbReference>
<dbReference type="GO" id="GO:0005634">
    <property type="term" value="C:nucleus"/>
    <property type="evidence" value="ECO:0007669"/>
    <property type="project" value="UniProtKB-SubCell"/>
</dbReference>
<dbReference type="GO" id="GO:0000981">
    <property type="term" value="F:DNA-binding transcription factor activity, RNA polymerase II-specific"/>
    <property type="evidence" value="ECO:0007669"/>
    <property type="project" value="TreeGrafter"/>
</dbReference>
<feature type="domain" description="Fork-head" evidence="6">
    <location>
        <begin position="204"/>
        <end position="298"/>
    </location>
</feature>
<sequence>MTLDDLNIQYCKNAPNNNQKEVVYEDTDNAGMSDTSSAQNCIFNMQNNERLPSCAEITSEESERNNAYRMFNSMFQRPPTSQCFKNELQYDEMQTFVNSSFRQTMIPEKRIENLSEPISGPDIKLEKYANMVANNGNDSGHEMMEQDHQNRNSSENLSNKEDVCIVDNDRGTASSDKTDEDIGPKEKEFNTTKKTGSGMRKLEKPPYSYIALIVMAIQSSPTMKLTLNEIYEYLQSKFSFFRGEYKGWKNSVRHNLSLNDCFIKLPKGVGRPGKGHYWTVDPASVTVFQDGSSKRRPRGFKRRCHLPDMQRYSMYYAGVPSPPMMGFDMMTQGNVSCGSLQQTALANLLQPYQSESNDILGKRNPRITVRRKCGMPFHPCYYPNSTPGGPVIGYDGLNQHNPTMPPVSLGTVSSNMSGLQPYLSSGDQMMMPGIANNPQPYGYSLNNNNPALNINTAGMTSSGHYMSSCAIAGTAATLGSTSPLNSPATGSDFGGVATTAPPSMGYAGNASDQNPVVGSWPALNGVSSATDPYIKQSPLSPASSAGSISPNLVTPGTPSADGINYTPTGSEQVCQRLMNSESAEMQVSALSSAMNQWPVRLPQPLTSQTCDRNYIESVTQQTVESATQNNVTLPSISSLCNSLTSSISVTQDSPYAENKYYSTFAQ</sequence>
<evidence type="ECO:0000256" key="1">
    <source>
        <dbReference type="ARBA" id="ARBA00004123"/>
    </source>
</evidence>
<dbReference type="InterPro" id="IPR030456">
    <property type="entry name" value="TF_fork_head_CS_2"/>
</dbReference>